<accession>A0A5D8YFD8</accession>
<dbReference type="Gene3D" id="1.10.10.60">
    <property type="entry name" value="Homeodomain-like"/>
    <property type="match status" value="1"/>
</dbReference>
<dbReference type="GO" id="GO:0043565">
    <property type="term" value="F:sequence-specific DNA binding"/>
    <property type="evidence" value="ECO:0007669"/>
    <property type="project" value="InterPro"/>
</dbReference>
<feature type="non-terminal residue" evidence="2">
    <location>
        <position position="1"/>
    </location>
</feature>
<keyword evidence="3" id="KW-1185">Reference proteome</keyword>
<feature type="domain" description="DNA binding HTH" evidence="1">
    <location>
        <begin position="13"/>
        <end position="53"/>
    </location>
</feature>
<evidence type="ECO:0000313" key="2">
    <source>
        <dbReference type="EMBL" id="TZF81251.1"/>
    </source>
</evidence>
<dbReference type="Pfam" id="PF02954">
    <property type="entry name" value="HTH_8"/>
    <property type="match status" value="1"/>
</dbReference>
<organism evidence="2 3">
    <name type="scientific">Cognatilysobacter lacus</name>
    <dbReference type="NCBI Taxonomy" id="1643323"/>
    <lineage>
        <taxon>Bacteria</taxon>
        <taxon>Pseudomonadati</taxon>
        <taxon>Pseudomonadota</taxon>
        <taxon>Gammaproteobacteria</taxon>
        <taxon>Lysobacterales</taxon>
        <taxon>Lysobacteraceae</taxon>
        <taxon>Cognatilysobacter</taxon>
    </lineage>
</organism>
<dbReference type="SUPFAM" id="SSF46689">
    <property type="entry name" value="Homeodomain-like"/>
    <property type="match status" value="1"/>
</dbReference>
<name>A0A5D8YFD8_9GAMM</name>
<evidence type="ECO:0000259" key="1">
    <source>
        <dbReference type="Pfam" id="PF02954"/>
    </source>
</evidence>
<dbReference type="InterPro" id="IPR002197">
    <property type="entry name" value="HTH_Fis"/>
</dbReference>
<dbReference type="InterPro" id="IPR009057">
    <property type="entry name" value="Homeodomain-like_sf"/>
</dbReference>
<reference evidence="2 3" key="1">
    <citation type="submission" date="2019-08" db="EMBL/GenBank/DDBJ databases">
        <title>Draft genome sequence of Lysobacter sp. UKS-15.</title>
        <authorList>
            <person name="Im W.-T."/>
        </authorList>
    </citation>
    <scope>NUCLEOTIDE SEQUENCE [LARGE SCALE GENOMIC DNA]</scope>
    <source>
        <strain evidence="2 3">UKS-15</strain>
    </source>
</reference>
<dbReference type="EMBL" id="VTRV01000242">
    <property type="protein sequence ID" value="TZF81251.1"/>
    <property type="molecule type" value="Genomic_DNA"/>
</dbReference>
<comment type="caution">
    <text evidence="2">The sequence shown here is derived from an EMBL/GenBank/DDBJ whole genome shotgun (WGS) entry which is preliminary data.</text>
</comment>
<protein>
    <submittedName>
        <fullName evidence="2">Sigma-54-dependent Fis family transcriptional regulator</fullName>
    </submittedName>
</protein>
<gene>
    <name evidence="2" type="ORF">FW784_13680</name>
</gene>
<dbReference type="PRINTS" id="PR01590">
    <property type="entry name" value="HTHFIS"/>
</dbReference>
<proteinExistence type="predicted"/>
<sequence length="56" mass="6345">PRDTATSALPSYIEEIERAAIQHALQENRYNKTRTAAALGITFRALRYKLKKLGID</sequence>
<dbReference type="Proteomes" id="UP000323164">
    <property type="component" value="Unassembled WGS sequence"/>
</dbReference>
<evidence type="ECO:0000313" key="3">
    <source>
        <dbReference type="Proteomes" id="UP000323164"/>
    </source>
</evidence>
<dbReference type="AlphaFoldDB" id="A0A5D8YFD8"/>
<dbReference type="RefSeq" id="WP_328592734.1">
    <property type="nucleotide sequence ID" value="NZ_VTRV01000242.1"/>
</dbReference>